<dbReference type="EMBL" id="LQWY01000031">
    <property type="protein sequence ID" value="OAH60780.1"/>
    <property type="molecule type" value="Genomic_DNA"/>
</dbReference>
<dbReference type="GO" id="GO:0009977">
    <property type="term" value="F:proton motive force dependent protein transmembrane transporter activity"/>
    <property type="evidence" value="ECO:0007669"/>
    <property type="project" value="TreeGrafter"/>
</dbReference>
<evidence type="ECO:0000256" key="1">
    <source>
        <dbReference type="ARBA" id="ARBA00004141"/>
    </source>
</evidence>
<dbReference type="PANTHER" id="PTHR30371:SF4">
    <property type="entry name" value="SEC-INDEPENDENT PROTEIN TRANSLOCASE PROTEIN TATCD"/>
    <property type="match status" value="1"/>
</dbReference>
<keyword evidence="3 5" id="KW-1133">Transmembrane helix</keyword>
<feature type="transmembrane region" description="Helical" evidence="5">
    <location>
        <begin position="100"/>
        <end position="122"/>
    </location>
</feature>
<keyword evidence="5" id="KW-0813">Transport</keyword>
<feature type="transmembrane region" description="Helical" evidence="5">
    <location>
        <begin position="248"/>
        <end position="266"/>
    </location>
</feature>
<feature type="transmembrane region" description="Helical" evidence="5">
    <location>
        <begin position="143"/>
        <end position="164"/>
    </location>
</feature>
<dbReference type="STRING" id="29332.AWH48_13655"/>
<comment type="function">
    <text evidence="5">Part of the twin-arginine translocation (Tat) system that transports large folded proteins containing a characteristic twin-arginine motif in their signal peptide across membranes.</text>
</comment>
<dbReference type="PROSITE" id="PS01218">
    <property type="entry name" value="TATC"/>
    <property type="match status" value="1"/>
</dbReference>
<dbReference type="InterPro" id="IPR019820">
    <property type="entry name" value="Sec-indep_translocase_CS"/>
</dbReference>
<organism evidence="6 7">
    <name type="scientific">Domibacillus aminovorans</name>
    <dbReference type="NCBI Taxonomy" id="29332"/>
    <lineage>
        <taxon>Bacteria</taxon>
        <taxon>Bacillati</taxon>
        <taxon>Bacillota</taxon>
        <taxon>Bacilli</taxon>
        <taxon>Bacillales</taxon>
        <taxon>Bacillaceae</taxon>
        <taxon>Domibacillus</taxon>
    </lineage>
</organism>
<dbReference type="PRINTS" id="PR01840">
    <property type="entry name" value="TATCFAMILY"/>
</dbReference>
<keyword evidence="5" id="KW-0811">Translocation</keyword>
<feature type="transmembrane region" description="Helical" evidence="5">
    <location>
        <begin position="225"/>
        <end position="242"/>
    </location>
</feature>
<evidence type="ECO:0000256" key="5">
    <source>
        <dbReference type="HAMAP-Rule" id="MF_00902"/>
    </source>
</evidence>
<keyword evidence="2 5" id="KW-0812">Transmembrane</keyword>
<protein>
    <recommendedName>
        <fullName evidence="5">Sec-independent protein translocase protein TatC</fullName>
    </recommendedName>
</protein>
<sequence>MDPYGDHNRKILSPLDKVSMEEVAVSQVQESAVTDRPNELSELGTSLVEHLTDLRKQLIKSTVVFLFFFIIVFSSINFWFPYVTRGHELIILGPLEVIKFYMSISLALSLGLSLPFVSHFLWQFVKPGLNEKESRFIGFYSPAMLLLFIAGVAFGYFVVNPLSYQFLISMGSLNFNVMVSAQEYIRFLLMSTVPLGLLFEMPIVALFLAAIGILTAETMRKVRKWSYLIIAVLSAVITPPDFISQLLVMFPMILLYEISIYIVTFIERRRAKSEHIHILNETNE</sequence>
<keyword evidence="7" id="KW-1185">Reference proteome</keyword>
<evidence type="ECO:0000313" key="7">
    <source>
        <dbReference type="Proteomes" id="UP000076935"/>
    </source>
</evidence>
<comment type="subunit">
    <text evidence="5">Forms a complex with TatA.</text>
</comment>
<dbReference type="Proteomes" id="UP000076935">
    <property type="component" value="Unassembled WGS sequence"/>
</dbReference>
<dbReference type="InterPro" id="IPR002033">
    <property type="entry name" value="TatC"/>
</dbReference>
<name>A0A177L525_9BACI</name>
<dbReference type="GO" id="GO:0065002">
    <property type="term" value="P:intracellular protein transmembrane transport"/>
    <property type="evidence" value="ECO:0007669"/>
    <property type="project" value="TreeGrafter"/>
</dbReference>
<dbReference type="PANTHER" id="PTHR30371">
    <property type="entry name" value="SEC-INDEPENDENT PROTEIN TRANSLOCASE PROTEIN TATC"/>
    <property type="match status" value="1"/>
</dbReference>
<dbReference type="NCBIfam" id="TIGR00945">
    <property type="entry name" value="tatC"/>
    <property type="match status" value="1"/>
</dbReference>
<dbReference type="GO" id="GO:0033281">
    <property type="term" value="C:TAT protein transport complex"/>
    <property type="evidence" value="ECO:0007669"/>
    <property type="project" value="UniProtKB-UniRule"/>
</dbReference>
<dbReference type="Pfam" id="PF00902">
    <property type="entry name" value="TatC"/>
    <property type="match status" value="1"/>
</dbReference>
<gene>
    <name evidence="5" type="primary">tatC</name>
    <name evidence="6" type="ORF">AWH49_15115</name>
</gene>
<accession>A0A177L525</accession>
<dbReference type="RefSeq" id="WP_063965815.1">
    <property type="nucleotide sequence ID" value="NZ_JBCNAN010000002.1"/>
</dbReference>
<feature type="transmembrane region" description="Helical" evidence="5">
    <location>
        <begin position="63"/>
        <end position="80"/>
    </location>
</feature>
<comment type="caution">
    <text evidence="6">The sequence shown here is derived from an EMBL/GenBank/DDBJ whole genome shotgun (WGS) entry which is preliminary data.</text>
</comment>
<comment type="similarity">
    <text evidence="5">Belongs to the TatC family.</text>
</comment>
<keyword evidence="5" id="KW-0653">Protein transport</keyword>
<evidence type="ECO:0000256" key="4">
    <source>
        <dbReference type="ARBA" id="ARBA00023136"/>
    </source>
</evidence>
<reference evidence="6 7" key="1">
    <citation type="submission" date="2016-01" db="EMBL/GenBank/DDBJ databases">
        <title>Investigation of taxonomic status of Bacillus aminovorans.</title>
        <authorList>
            <person name="Verma A."/>
            <person name="Pal Y."/>
            <person name="Krishnamurthi S."/>
        </authorList>
    </citation>
    <scope>NUCLEOTIDE SEQUENCE [LARGE SCALE GENOMIC DNA]</scope>
    <source>
        <strain evidence="6 7">DSM 1314</strain>
    </source>
</reference>
<feature type="transmembrane region" description="Helical" evidence="5">
    <location>
        <begin position="184"/>
        <end position="213"/>
    </location>
</feature>
<evidence type="ECO:0000313" key="6">
    <source>
        <dbReference type="EMBL" id="OAH60780.1"/>
    </source>
</evidence>
<keyword evidence="4 5" id="KW-0472">Membrane</keyword>
<keyword evidence="5" id="KW-1003">Cell membrane</keyword>
<dbReference type="GO" id="GO:0043953">
    <property type="term" value="P:protein transport by the Tat complex"/>
    <property type="evidence" value="ECO:0007669"/>
    <property type="project" value="UniProtKB-UniRule"/>
</dbReference>
<proteinExistence type="inferred from homology"/>
<dbReference type="AlphaFoldDB" id="A0A177L525"/>
<comment type="subcellular location">
    <subcellularLocation>
        <location evidence="5">Cell membrane</location>
        <topology evidence="5">Multi-pass membrane protein</topology>
    </subcellularLocation>
    <subcellularLocation>
        <location evidence="1">Membrane</location>
        <topology evidence="1">Multi-pass membrane protein</topology>
    </subcellularLocation>
</comment>
<evidence type="ECO:0000256" key="2">
    <source>
        <dbReference type="ARBA" id="ARBA00022692"/>
    </source>
</evidence>
<evidence type="ECO:0000256" key="3">
    <source>
        <dbReference type="ARBA" id="ARBA00022989"/>
    </source>
</evidence>
<dbReference type="HAMAP" id="MF_00902">
    <property type="entry name" value="TatC"/>
    <property type="match status" value="1"/>
</dbReference>